<evidence type="ECO:0000313" key="2">
    <source>
        <dbReference type="Proteomes" id="UP000558488"/>
    </source>
</evidence>
<reference evidence="1 2" key="1">
    <citation type="journal article" date="2020" name="Nature">
        <title>Six reference-quality genomes reveal evolution of bat adaptations.</title>
        <authorList>
            <person name="Jebb D."/>
            <person name="Huang Z."/>
            <person name="Pippel M."/>
            <person name="Hughes G.M."/>
            <person name="Lavrichenko K."/>
            <person name="Devanna P."/>
            <person name="Winkler S."/>
            <person name="Jermiin L.S."/>
            <person name="Skirmuntt E.C."/>
            <person name="Katzourakis A."/>
            <person name="Burkitt-Gray L."/>
            <person name="Ray D.A."/>
            <person name="Sullivan K.A.M."/>
            <person name="Roscito J.G."/>
            <person name="Kirilenko B.M."/>
            <person name="Davalos L.M."/>
            <person name="Corthals A.P."/>
            <person name="Power M.L."/>
            <person name="Jones G."/>
            <person name="Ransome R.D."/>
            <person name="Dechmann D.K.N."/>
            <person name="Locatelli A.G."/>
            <person name="Puechmaille S.J."/>
            <person name="Fedrigo O."/>
            <person name="Jarvis E.D."/>
            <person name="Hiller M."/>
            <person name="Vernes S.C."/>
            <person name="Myers E.W."/>
            <person name="Teeling E.C."/>
        </authorList>
    </citation>
    <scope>NUCLEOTIDE SEQUENCE [LARGE SCALE GENOMIC DNA]</scope>
    <source>
        <strain evidence="1">MPipKuh1</strain>
        <tissue evidence="1">Flight muscle</tissue>
    </source>
</reference>
<name>A0A7J8A7W8_PIPKU</name>
<gene>
    <name evidence="1" type="ORF">mPipKuh1_008828</name>
</gene>
<dbReference type="AlphaFoldDB" id="A0A7J8A7W8"/>
<protein>
    <submittedName>
        <fullName evidence="1">Uncharacterized protein</fullName>
    </submittedName>
</protein>
<comment type="caution">
    <text evidence="1">The sequence shown here is derived from an EMBL/GenBank/DDBJ whole genome shotgun (WGS) entry which is preliminary data.</text>
</comment>
<keyword evidence="2" id="KW-1185">Reference proteome</keyword>
<dbReference type="Proteomes" id="UP000558488">
    <property type="component" value="Unassembled WGS sequence"/>
</dbReference>
<sequence length="149" mass="17277">MKKRESNFIITVWGWPNNAKEAIHLKFYHKLPVLRLDSKAWFLSLFSRMDQNLTQSQGNQIAGEISSKIVTGFQFFSSFCELASPGISDYAVSKFSHLTYFLQARWNILRLSSDRWLGELSTAVTIFTEDRVKFLYINLIKPSFLLKSL</sequence>
<accession>A0A7J8A7W8</accession>
<organism evidence="1 2">
    <name type="scientific">Pipistrellus kuhlii</name>
    <name type="common">Kuhl's pipistrelle</name>
    <dbReference type="NCBI Taxonomy" id="59472"/>
    <lineage>
        <taxon>Eukaryota</taxon>
        <taxon>Metazoa</taxon>
        <taxon>Chordata</taxon>
        <taxon>Craniata</taxon>
        <taxon>Vertebrata</taxon>
        <taxon>Euteleostomi</taxon>
        <taxon>Mammalia</taxon>
        <taxon>Eutheria</taxon>
        <taxon>Laurasiatheria</taxon>
        <taxon>Chiroptera</taxon>
        <taxon>Yangochiroptera</taxon>
        <taxon>Vespertilionidae</taxon>
        <taxon>Pipistrellus</taxon>
    </lineage>
</organism>
<evidence type="ECO:0000313" key="1">
    <source>
        <dbReference type="EMBL" id="KAF6382448.1"/>
    </source>
</evidence>
<dbReference type="EMBL" id="JACAGB010000002">
    <property type="protein sequence ID" value="KAF6382448.1"/>
    <property type="molecule type" value="Genomic_DNA"/>
</dbReference>
<proteinExistence type="predicted"/>